<dbReference type="EMBL" id="VYQF01000010">
    <property type="protein sequence ID" value="KAA9035879.1"/>
    <property type="molecule type" value="Genomic_DNA"/>
</dbReference>
<dbReference type="SUPFAM" id="SSF63825">
    <property type="entry name" value="YWTD domain"/>
    <property type="match status" value="1"/>
</dbReference>
<keyword evidence="2" id="KW-0732">Signal</keyword>
<dbReference type="Proteomes" id="UP000326903">
    <property type="component" value="Unassembled WGS sequence"/>
</dbReference>
<evidence type="ECO:0000256" key="2">
    <source>
        <dbReference type="SAM" id="SignalP"/>
    </source>
</evidence>
<feature type="chain" id="PRO_5023873422" evidence="2">
    <location>
        <begin position="26"/>
        <end position="637"/>
    </location>
</feature>
<organism evidence="4 5">
    <name type="scientific">Ginsengibacter hankyongi</name>
    <dbReference type="NCBI Taxonomy" id="2607284"/>
    <lineage>
        <taxon>Bacteria</taxon>
        <taxon>Pseudomonadati</taxon>
        <taxon>Bacteroidota</taxon>
        <taxon>Chitinophagia</taxon>
        <taxon>Chitinophagales</taxon>
        <taxon>Chitinophagaceae</taxon>
        <taxon>Ginsengibacter</taxon>
    </lineage>
</organism>
<protein>
    <submittedName>
        <fullName evidence="4">T9SS type A sorting domain-containing protein</fullName>
    </submittedName>
</protein>
<gene>
    <name evidence="4" type="ORF">FW778_20210</name>
</gene>
<dbReference type="NCBIfam" id="TIGR04183">
    <property type="entry name" value="Por_Secre_tail"/>
    <property type="match status" value="1"/>
</dbReference>
<dbReference type="RefSeq" id="WP_150416706.1">
    <property type="nucleotide sequence ID" value="NZ_VYQF01000010.1"/>
</dbReference>
<accession>A0A5J5IC09</accession>
<comment type="caution">
    <text evidence="4">The sequence shown here is derived from an EMBL/GenBank/DDBJ whole genome shotgun (WGS) entry which is preliminary data.</text>
</comment>
<evidence type="ECO:0000313" key="5">
    <source>
        <dbReference type="Proteomes" id="UP000326903"/>
    </source>
</evidence>
<evidence type="ECO:0000259" key="3">
    <source>
        <dbReference type="Pfam" id="PF18962"/>
    </source>
</evidence>
<name>A0A5J5IC09_9BACT</name>
<feature type="domain" description="Secretion system C-terminal sorting" evidence="3">
    <location>
        <begin position="562"/>
        <end position="634"/>
    </location>
</feature>
<feature type="signal peptide" evidence="2">
    <location>
        <begin position="1"/>
        <end position="25"/>
    </location>
</feature>
<dbReference type="AlphaFoldDB" id="A0A5J5IC09"/>
<reference evidence="4 5" key="1">
    <citation type="submission" date="2019-09" db="EMBL/GenBank/DDBJ databases">
        <title>Draft genome sequence of Ginsengibacter sp. BR5-29.</title>
        <authorList>
            <person name="Im W.-T."/>
        </authorList>
    </citation>
    <scope>NUCLEOTIDE SEQUENCE [LARGE SCALE GENOMIC DNA]</scope>
    <source>
        <strain evidence="4 5">BR5-29</strain>
    </source>
</reference>
<proteinExistence type="predicted"/>
<sequence length="637" mass="69055">MVKIFLRQSLALFALSIALSYTSVAQNSLLVNFGTSSCSGSGEPAFSLIKNPLTDSTSSLITCSMANQVPDIFAVFVAYNPKNNKIYIADIRTFTETKIWVLDIGLPENITCPSLLDSTPDYTYSYVSNNFEFDNNGDLWSFSNYNDTIGQCKIDKFDVTTGNIINTRTVQFPAGNFPASITSGDITILPNGRMFATLGSFPSRLYEIKNYNTSTNATATFLDSLPQSCYGIAYLNGQLEITGTDFSGNCYYYKYDIATNVLDSVKNFQEGQLPIDNTSITPSIGVTKQLVNMVKVNDNTADLTYEIYVRNLGNVALNNINVSDNLAAVYGAGNVSNINVSFVPGDNAANLVLNPSYNGSTDTSILLAGQNLNNETSVNTDYFLKLRLSFRVTNLNPAATYMNSAVGSATIGSMGTLSFSNVADSSNNGPESAVDPNNNGNATEPGENTPTPFNFSTLPVRFISINVLSVDKTSAMVKWTVATPTVSSDKFEIEYSVDGRNFKSIGELKIDNSNQGSYSFLHKNIPGGNLFYRVKETDIDGKFVYSSIVVLHNKNAPNSFIIYPNPVNNNVTITSTTSGIGKTQILLYDAVGRQLSAKIMSSAIEDINTASLPAGTYVLKVDNNGTITTQKILIIHK</sequence>
<keyword evidence="5" id="KW-1185">Reference proteome</keyword>
<dbReference type="InterPro" id="IPR026444">
    <property type="entry name" value="Secre_tail"/>
</dbReference>
<evidence type="ECO:0000256" key="1">
    <source>
        <dbReference type="SAM" id="MobiDB-lite"/>
    </source>
</evidence>
<dbReference type="Pfam" id="PF18962">
    <property type="entry name" value="Por_Secre_tail"/>
    <property type="match status" value="1"/>
</dbReference>
<evidence type="ECO:0000313" key="4">
    <source>
        <dbReference type="EMBL" id="KAA9035879.1"/>
    </source>
</evidence>
<feature type="region of interest" description="Disordered" evidence="1">
    <location>
        <begin position="422"/>
        <end position="451"/>
    </location>
</feature>